<keyword evidence="3" id="KW-1185">Reference proteome</keyword>
<feature type="compositionally biased region" description="Polar residues" evidence="1">
    <location>
        <begin position="59"/>
        <end position="84"/>
    </location>
</feature>
<dbReference type="OrthoDB" id="10669518at2759"/>
<dbReference type="EMBL" id="UYRU01045123">
    <property type="protein sequence ID" value="VDK88659.1"/>
    <property type="molecule type" value="Genomic_DNA"/>
</dbReference>
<feature type="region of interest" description="Disordered" evidence="1">
    <location>
        <begin position="31"/>
        <end position="84"/>
    </location>
</feature>
<protein>
    <submittedName>
        <fullName evidence="2">Uncharacterized protein</fullName>
    </submittedName>
</protein>
<evidence type="ECO:0000313" key="3">
    <source>
        <dbReference type="Proteomes" id="UP000281553"/>
    </source>
</evidence>
<evidence type="ECO:0000256" key="1">
    <source>
        <dbReference type="SAM" id="MobiDB-lite"/>
    </source>
</evidence>
<feature type="region of interest" description="Disordered" evidence="1">
    <location>
        <begin position="170"/>
        <end position="199"/>
    </location>
</feature>
<feature type="region of interest" description="Disordered" evidence="1">
    <location>
        <begin position="283"/>
        <end position="304"/>
    </location>
</feature>
<name>A0A3P6TZ11_DIBLA</name>
<sequence>MREDRQREVVRSIGHLESLKRQIIAALSPLTGQYGNKNTSNTSAGNRETGVTRTKPRLPQQTSTSEAESQTLKARSEATTNRSNVSAADPVAFDGDLQSVCEDIRRMVLSAQGTCVDKPNVNCSQPSLTVPDAAGSQALKTEIIGEMKAELHAFAQQLMQYLKSSSVQVEHSPDTVNSPAESATYSHRSGQGSVQACPSMETQGGDLWRAAGMMTRNQVLLPPASAMNVSPEKRPVKGAGGATNAAELLSYPLSELRNLIGGVSVQAEPFKPIAPPAHVVLDGRREGYGEGGRQSGIRAKKSSS</sequence>
<accession>A0A3P6TZ11</accession>
<dbReference type="Proteomes" id="UP000281553">
    <property type="component" value="Unassembled WGS sequence"/>
</dbReference>
<evidence type="ECO:0000313" key="2">
    <source>
        <dbReference type="EMBL" id="VDK88659.1"/>
    </source>
</evidence>
<proteinExistence type="predicted"/>
<feature type="compositionally biased region" description="Polar residues" evidence="1">
    <location>
        <begin position="31"/>
        <end position="52"/>
    </location>
</feature>
<organism evidence="2 3">
    <name type="scientific">Dibothriocephalus latus</name>
    <name type="common">Fish tapeworm</name>
    <name type="synonym">Diphyllobothrium latum</name>
    <dbReference type="NCBI Taxonomy" id="60516"/>
    <lineage>
        <taxon>Eukaryota</taxon>
        <taxon>Metazoa</taxon>
        <taxon>Spiralia</taxon>
        <taxon>Lophotrochozoa</taxon>
        <taxon>Platyhelminthes</taxon>
        <taxon>Cestoda</taxon>
        <taxon>Eucestoda</taxon>
        <taxon>Diphyllobothriidea</taxon>
        <taxon>Diphyllobothriidae</taxon>
        <taxon>Dibothriocephalus</taxon>
    </lineage>
</organism>
<dbReference type="AlphaFoldDB" id="A0A3P6TZ11"/>
<reference evidence="2 3" key="1">
    <citation type="submission" date="2018-11" db="EMBL/GenBank/DDBJ databases">
        <authorList>
            <consortium name="Pathogen Informatics"/>
        </authorList>
    </citation>
    <scope>NUCLEOTIDE SEQUENCE [LARGE SCALE GENOMIC DNA]</scope>
</reference>
<gene>
    <name evidence="2" type="ORF">DILT_LOCUS4252</name>
</gene>